<name>A0AAW9PUT8_9CYAN</name>
<dbReference type="GO" id="GO:0005525">
    <property type="term" value="F:GTP binding"/>
    <property type="evidence" value="ECO:0007669"/>
    <property type="project" value="UniProtKB-KW"/>
</dbReference>
<dbReference type="GO" id="GO:0003924">
    <property type="term" value="F:GTPase activity"/>
    <property type="evidence" value="ECO:0007669"/>
    <property type="project" value="UniProtKB-UniRule"/>
</dbReference>
<feature type="region of interest" description="Disordered" evidence="10">
    <location>
        <begin position="53"/>
        <end position="207"/>
    </location>
</feature>
<dbReference type="SUPFAM" id="SSF52156">
    <property type="entry name" value="Initiation factor IF2/eIF5b, domain 3"/>
    <property type="match status" value="1"/>
</dbReference>
<dbReference type="InterPro" id="IPR036925">
    <property type="entry name" value="TIF_IF2_dom3_sf"/>
</dbReference>
<dbReference type="InterPro" id="IPR000178">
    <property type="entry name" value="TF_IF2_bacterial-like"/>
</dbReference>
<keyword evidence="13" id="KW-1185">Reference proteome</keyword>
<dbReference type="SUPFAM" id="SSF50447">
    <property type="entry name" value="Translation proteins"/>
    <property type="match status" value="2"/>
</dbReference>
<feature type="binding site" evidence="8">
    <location>
        <begin position="637"/>
        <end position="644"/>
    </location>
    <ligand>
        <name>GTP</name>
        <dbReference type="ChEBI" id="CHEBI:37565"/>
    </ligand>
</feature>
<dbReference type="NCBIfam" id="TIGR00487">
    <property type="entry name" value="IF-2"/>
    <property type="match status" value="1"/>
</dbReference>
<keyword evidence="6 8" id="KW-0342">GTP-binding</keyword>
<dbReference type="GO" id="GO:0003743">
    <property type="term" value="F:translation initiation factor activity"/>
    <property type="evidence" value="ECO:0007669"/>
    <property type="project" value="UniProtKB-UniRule"/>
</dbReference>
<dbReference type="InterPro" id="IPR044145">
    <property type="entry name" value="IF2_II"/>
</dbReference>
<dbReference type="Proteomes" id="UP001333818">
    <property type="component" value="Unassembled WGS sequence"/>
</dbReference>
<dbReference type="InterPro" id="IPR000795">
    <property type="entry name" value="T_Tr_GTP-bd_dom"/>
</dbReference>
<comment type="subcellular location">
    <subcellularLocation>
        <location evidence="8">Cytoplasm</location>
    </subcellularLocation>
</comment>
<keyword evidence="3 8" id="KW-0396">Initiation factor</keyword>
<dbReference type="InterPro" id="IPR009000">
    <property type="entry name" value="Transl_B-barrel_sf"/>
</dbReference>
<keyword evidence="4 8" id="KW-0547">Nucleotide-binding</keyword>
<accession>A0AAW9PUT8</accession>
<dbReference type="RefSeq" id="WP_330482377.1">
    <property type="nucleotide sequence ID" value="NZ_JAZBJZ010000010.1"/>
</dbReference>
<dbReference type="Gene3D" id="3.40.50.300">
    <property type="entry name" value="P-loop containing nucleotide triphosphate hydrolases"/>
    <property type="match status" value="1"/>
</dbReference>
<dbReference type="Pfam" id="PF22042">
    <property type="entry name" value="EF-G_D2"/>
    <property type="match status" value="1"/>
</dbReference>
<keyword evidence="8" id="KW-0963">Cytoplasm</keyword>
<dbReference type="Gene3D" id="2.40.30.10">
    <property type="entry name" value="Translation factors"/>
    <property type="match status" value="2"/>
</dbReference>
<dbReference type="NCBIfam" id="TIGR00231">
    <property type="entry name" value="small_GTP"/>
    <property type="match status" value="1"/>
</dbReference>
<comment type="function">
    <text evidence="7 8 9">One of the essential components for the initiation of protein synthesis. Protects formylmethionyl-tRNA from spontaneous hydrolysis and promotes its binding to the 30S ribosomal subunits. Also involved in the hydrolysis of GTP during the formation of the 70S ribosomal complex.</text>
</comment>
<dbReference type="AlphaFoldDB" id="A0AAW9PUT8"/>
<dbReference type="FunFam" id="3.40.50.10050:FF:000001">
    <property type="entry name" value="Translation initiation factor IF-2"/>
    <property type="match status" value="1"/>
</dbReference>
<feature type="binding site" evidence="8">
    <location>
        <begin position="741"/>
        <end position="744"/>
    </location>
    <ligand>
        <name>GTP</name>
        <dbReference type="ChEBI" id="CHEBI:37565"/>
    </ligand>
</feature>
<dbReference type="HAMAP" id="MF_00100_B">
    <property type="entry name" value="IF_2_B"/>
    <property type="match status" value="1"/>
</dbReference>
<feature type="region of interest" description="Disordered" evidence="10">
    <location>
        <begin position="525"/>
        <end position="545"/>
    </location>
</feature>
<dbReference type="FunFam" id="2.40.30.10:FF:000007">
    <property type="entry name" value="Translation initiation factor IF-2"/>
    <property type="match status" value="1"/>
</dbReference>
<dbReference type="InterPro" id="IPR053905">
    <property type="entry name" value="EF-G-like_DII"/>
</dbReference>
<comment type="caution">
    <text evidence="8">Lacks conserved residue(s) required for the propagation of feature annotation.</text>
</comment>
<dbReference type="CDD" id="cd01887">
    <property type="entry name" value="IF2_eIF5B"/>
    <property type="match status" value="1"/>
</dbReference>
<evidence type="ECO:0000313" key="13">
    <source>
        <dbReference type="Proteomes" id="UP001333818"/>
    </source>
</evidence>
<dbReference type="PANTHER" id="PTHR43381">
    <property type="entry name" value="TRANSLATION INITIATION FACTOR IF-2-RELATED"/>
    <property type="match status" value="1"/>
</dbReference>
<reference evidence="12" key="1">
    <citation type="submission" date="2024-01" db="EMBL/GenBank/DDBJ databases">
        <title>Bank of Algae and Cyanobacteria of the Azores (BACA) strain genomes.</title>
        <authorList>
            <person name="Luz R."/>
            <person name="Cordeiro R."/>
            <person name="Fonseca A."/>
            <person name="Goncalves V."/>
        </authorList>
    </citation>
    <scope>NUCLEOTIDE SEQUENCE</scope>
    <source>
        <strain evidence="12">BACA0141</strain>
    </source>
</reference>
<feature type="compositionally biased region" description="Polar residues" evidence="10">
    <location>
        <begin position="355"/>
        <end position="368"/>
    </location>
</feature>
<organism evidence="12 13">
    <name type="scientific">Tumidithrix elongata BACA0141</name>
    <dbReference type="NCBI Taxonomy" id="2716417"/>
    <lineage>
        <taxon>Bacteria</taxon>
        <taxon>Bacillati</taxon>
        <taxon>Cyanobacteriota</taxon>
        <taxon>Cyanophyceae</taxon>
        <taxon>Pseudanabaenales</taxon>
        <taxon>Pseudanabaenaceae</taxon>
        <taxon>Tumidithrix</taxon>
        <taxon>Tumidithrix elongata</taxon>
    </lineage>
</organism>
<dbReference type="Pfam" id="PF00009">
    <property type="entry name" value="GTP_EFTU"/>
    <property type="match status" value="1"/>
</dbReference>
<dbReference type="Pfam" id="PF11987">
    <property type="entry name" value="IF-2"/>
    <property type="match status" value="1"/>
</dbReference>
<dbReference type="PANTHER" id="PTHR43381:SF5">
    <property type="entry name" value="TR-TYPE G DOMAIN-CONTAINING PROTEIN"/>
    <property type="match status" value="1"/>
</dbReference>
<dbReference type="InterPro" id="IPR005225">
    <property type="entry name" value="Small_GTP-bd"/>
</dbReference>
<evidence type="ECO:0000313" key="12">
    <source>
        <dbReference type="EMBL" id="MEE3715953.1"/>
    </source>
</evidence>
<dbReference type="EMBL" id="JAZBJZ010000010">
    <property type="protein sequence ID" value="MEE3715953.1"/>
    <property type="molecule type" value="Genomic_DNA"/>
</dbReference>
<dbReference type="PRINTS" id="PR00315">
    <property type="entry name" value="ELONGATNFCT"/>
</dbReference>
<keyword evidence="5 8" id="KW-0648">Protein biosynthesis</keyword>
<feature type="compositionally biased region" description="Polar residues" evidence="10">
    <location>
        <begin position="134"/>
        <end position="145"/>
    </location>
</feature>
<feature type="compositionally biased region" description="Polar residues" evidence="10">
    <location>
        <begin position="292"/>
        <end position="303"/>
    </location>
</feature>
<dbReference type="InterPro" id="IPR006847">
    <property type="entry name" value="IF2_N"/>
</dbReference>
<feature type="compositionally biased region" description="Basic and acidic residues" evidence="10">
    <location>
        <begin position="64"/>
        <end position="73"/>
    </location>
</feature>
<evidence type="ECO:0000256" key="5">
    <source>
        <dbReference type="ARBA" id="ARBA00022917"/>
    </source>
</evidence>
<dbReference type="InterPro" id="IPR027417">
    <property type="entry name" value="P-loop_NTPase"/>
</dbReference>
<gene>
    <name evidence="8 12" type="primary">infB</name>
    <name evidence="12" type="ORF">V2H45_04235</name>
</gene>
<dbReference type="GO" id="GO:0005829">
    <property type="term" value="C:cytosol"/>
    <property type="evidence" value="ECO:0007669"/>
    <property type="project" value="TreeGrafter"/>
</dbReference>
<evidence type="ECO:0000256" key="10">
    <source>
        <dbReference type="SAM" id="MobiDB-lite"/>
    </source>
</evidence>
<dbReference type="Gene3D" id="3.40.50.10050">
    <property type="entry name" value="Translation initiation factor IF- 2, domain 3"/>
    <property type="match status" value="1"/>
</dbReference>
<evidence type="ECO:0000256" key="3">
    <source>
        <dbReference type="ARBA" id="ARBA00022540"/>
    </source>
</evidence>
<feature type="compositionally biased region" description="Basic and acidic residues" evidence="10">
    <location>
        <begin position="308"/>
        <end position="318"/>
    </location>
</feature>
<feature type="domain" description="Tr-type G" evidence="11">
    <location>
        <begin position="628"/>
        <end position="800"/>
    </location>
</feature>
<evidence type="ECO:0000256" key="1">
    <source>
        <dbReference type="ARBA" id="ARBA00007733"/>
    </source>
</evidence>
<proteinExistence type="inferred from homology"/>
<feature type="compositionally biased region" description="Basic and acidic residues" evidence="10">
    <location>
        <begin position="80"/>
        <end position="96"/>
    </location>
</feature>
<dbReference type="Gene3D" id="1.10.10.2480">
    <property type="match status" value="1"/>
</dbReference>
<protein>
    <recommendedName>
        <fullName evidence="2 8">Translation initiation factor IF-2</fullName>
    </recommendedName>
</protein>
<dbReference type="CDD" id="cd03702">
    <property type="entry name" value="IF2_mtIF2_II"/>
    <property type="match status" value="1"/>
</dbReference>
<dbReference type="SUPFAM" id="SSF52540">
    <property type="entry name" value="P-loop containing nucleoside triphosphate hydrolases"/>
    <property type="match status" value="1"/>
</dbReference>
<feature type="compositionally biased region" description="Basic and acidic residues" evidence="10">
    <location>
        <begin position="237"/>
        <end position="260"/>
    </location>
</feature>
<evidence type="ECO:0000256" key="8">
    <source>
        <dbReference type="HAMAP-Rule" id="MF_00100"/>
    </source>
</evidence>
<sequence length="1136" mass="123190">MSSINRVRVYELSKELELDTKDILAVCEQLNIAVKSHSSTITESEAELVRAAAPERNTAVLEKNQNKHQERKSSTTVNLKPKESVKEATKEAEPKSAKQQILTVSKPTAQLQSPPAIAVEPPVPPVQPKAPETAETTVDSSNLTSPVGHDLDRDSSLNDIPVQITTPPSRPTKPMPTTTEVKLESRSETLSEPKIETNTAPKAAAVPPIAAKSPVELQTVTLEAKPQEIRPQLSKPIEAKAPESKAPESKVKPSKSETPEVAKPSVAPERSDRTKQFVAVNKPVQPQAPIQPKSSNSSVNQDLVSVKPADRQASEHSSSEYVGSDKPNSEKAVSEKVIAKPKLEKPKLNRPEPQSPNRSAPSRPQINRPTPVKDSVLIERGITGPNDPVRPLRAPMAPPVRPSANAPERPITNGIRRRDEVSAAVIPTTPELLEKPIPAKLAKRGKTKKEDEEQDLLEMKEKARLNKPKRYLRVLEDDDELIDDLDGDDLSQVSLSLARPTARPKQGLPKSTVFPEIKIGGAKLGRKTASRDRRTVPEAPPEKPSKITLDDSITVQELAVKLMLPETDVIRTLFLKGVMVNINQTLDIPTASMVAMELGYEVEQVAAAAPARKVTEMIEAKDFDSLQRRPPVVTIMGHVDHGKTTLLDSIRKSKVAQGEAGGITQHIGAYHVDVGEGAQKQQIVFLDTPGHEAFTAMRARGARVTDVAILVVAADDGVQPQTIEAISHARAAKVPIIVAINKVDKIEAQPDRIRQELTEYGLVDEEWGGDTIMVPVSAIRGENLDTLLEMILLVTEVEDLQANPNRTAKGTVIEAHLDKARGPVATFLIQNGTLRVGDILVAGSAFGKVRAMVDDQGKRVEAATPSFAVEVLGLSDVPAAGDEFEVFTDEKLARATAGDRASLQRHSRLQQSMASRRVTLGTVSAKAQEGELKDLNLILKADVQGSVEAILGALGQLPQQEIQLRVLLSAAGEITENDVDLAAASDAVIIGFNTTMASGARQASDEMGVDVRDYNIIYKLLEDIQGAMEGLLEPELVEEPLGQAEVRALFTIGKGVVAGCYVQSGKLVRNCKVRIKRGNELVHEAPLDSLKRMKDDAKEVAAGFECGISLPKFTAWQEGDIIEAFRMVTKRRTLTM</sequence>
<dbReference type="PROSITE" id="PS51722">
    <property type="entry name" value="G_TR_2"/>
    <property type="match status" value="1"/>
</dbReference>
<evidence type="ECO:0000256" key="7">
    <source>
        <dbReference type="ARBA" id="ARBA00025162"/>
    </source>
</evidence>
<feature type="binding site" evidence="8">
    <location>
        <begin position="687"/>
        <end position="691"/>
    </location>
    <ligand>
        <name>GTP</name>
        <dbReference type="ChEBI" id="CHEBI:37565"/>
    </ligand>
</feature>
<feature type="compositionally biased region" description="Basic and acidic residues" evidence="10">
    <location>
        <begin position="529"/>
        <end position="545"/>
    </location>
</feature>
<feature type="compositionally biased region" description="Basic and acidic residues" evidence="10">
    <location>
        <begin position="181"/>
        <end position="195"/>
    </location>
</feature>
<comment type="similarity">
    <text evidence="1 8 9">Belongs to the TRAFAC class translation factor GTPase superfamily. Classic translation factor GTPase family. IF-2 subfamily.</text>
</comment>
<evidence type="ECO:0000256" key="9">
    <source>
        <dbReference type="RuleBase" id="RU000644"/>
    </source>
</evidence>
<dbReference type="Pfam" id="PF04760">
    <property type="entry name" value="IF2_N"/>
    <property type="match status" value="2"/>
</dbReference>
<feature type="compositionally biased region" description="Polar residues" evidence="10">
    <location>
        <begin position="97"/>
        <end position="113"/>
    </location>
</feature>
<dbReference type="CDD" id="cd03692">
    <property type="entry name" value="mtIF2_IVc"/>
    <property type="match status" value="1"/>
</dbReference>
<evidence type="ECO:0000259" key="11">
    <source>
        <dbReference type="PROSITE" id="PS51722"/>
    </source>
</evidence>
<dbReference type="FunFam" id="2.40.30.10:FF:000008">
    <property type="entry name" value="Translation initiation factor IF-2"/>
    <property type="match status" value="1"/>
</dbReference>
<dbReference type="InterPro" id="IPR015760">
    <property type="entry name" value="TIF_IF2"/>
</dbReference>
<feature type="region of interest" description="Disordered" evidence="10">
    <location>
        <begin position="222"/>
        <end position="429"/>
    </location>
</feature>
<comment type="caution">
    <text evidence="12">The sequence shown here is derived from an EMBL/GenBank/DDBJ whole genome shotgun (WGS) entry which is preliminary data.</text>
</comment>
<dbReference type="FunFam" id="3.40.50.300:FF:000019">
    <property type="entry name" value="Translation initiation factor IF-2"/>
    <property type="match status" value="1"/>
</dbReference>
<evidence type="ECO:0000256" key="6">
    <source>
        <dbReference type="ARBA" id="ARBA00023134"/>
    </source>
</evidence>
<feature type="compositionally biased region" description="Basic and acidic residues" evidence="10">
    <location>
        <begin position="327"/>
        <end position="350"/>
    </location>
</feature>
<evidence type="ECO:0000256" key="2">
    <source>
        <dbReference type="ARBA" id="ARBA00020675"/>
    </source>
</evidence>
<evidence type="ECO:0000256" key="4">
    <source>
        <dbReference type="ARBA" id="ARBA00022741"/>
    </source>
</evidence>
<dbReference type="InterPro" id="IPR023115">
    <property type="entry name" value="TIF_IF2_dom3"/>
</dbReference>